<protein>
    <recommendedName>
        <fullName evidence="5">Secreted protein</fullName>
    </recommendedName>
</protein>
<evidence type="ECO:0000256" key="1">
    <source>
        <dbReference type="SAM" id="MobiDB-lite"/>
    </source>
</evidence>
<dbReference type="HOGENOM" id="CLU_084708_0_0_11"/>
<feature type="signal peptide" evidence="2">
    <location>
        <begin position="1"/>
        <end position="27"/>
    </location>
</feature>
<sequence>MKSRFIQLGALCGAAALLAACSSQIPANDEVPDRTELLTIAIAPNSYEQVILGEVYKQVLQRKGRDATVVTMAASEDSLLYTLGRSSNDIVIGCSGRLLHDTNPSKAAELAAQYPDFRNPTPEQQDERREATYKAMVSGLSNGLDAADPSNASGCADATDGLAENFVPIFRSAAVPRETRLMLNNASGAMTTKEVAELVSEAQAGESPKDLVSEYLDSKDV</sequence>
<dbReference type="PROSITE" id="PS51257">
    <property type="entry name" value="PROKAR_LIPOPROTEIN"/>
    <property type="match status" value="1"/>
</dbReference>
<feature type="chain" id="PRO_5004874317" description="Secreted protein" evidence="2">
    <location>
        <begin position="28"/>
        <end position="221"/>
    </location>
</feature>
<dbReference type="PATRIC" id="fig|1224164.3.peg.1082"/>
<proteinExistence type="predicted"/>
<keyword evidence="4" id="KW-1185">Reference proteome</keyword>
<feature type="compositionally biased region" description="Basic and acidic residues" evidence="1">
    <location>
        <begin position="207"/>
        <end position="221"/>
    </location>
</feature>
<dbReference type="Gene3D" id="3.40.190.10">
    <property type="entry name" value="Periplasmic binding protein-like II"/>
    <property type="match status" value="1"/>
</dbReference>
<organism evidence="3 4">
    <name type="scientific">Corynebacterium vitaeruminis DSM 20294</name>
    <dbReference type="NCBI Taxonomy" id="1224164"/>
    <lineage>
        <taxon>Bacteria</taxon>
        <taxon>Bacillati</taxon>
        <taxon>Actinomycetota</taxon>
        <taxon>Actinomycetes</taxon>
        <taxon>Mycobacteriales</taxon>
        <taxon>Corynebacteriaceae</taxon>
        <taxon>Corynebacterium</taxon>
    </lineage>
</organism>
<dbReference type="AlphaFoldDB" id="W5Y0S4"/>
<dbReference type="KEGG" id="cvt:B843_05425"/>
<evidence type="ECO:0008006" key="5">
    <source>
        <dbReference type="Google" id="ProtNLM"/>
    </source>
</evidence>
<dbReference type="Proteomes" id="UP000019222">
    <property type="component" value="Chromosome"/>
</dbReference>
<reference evidence="3 4" key="1">
    <citation type="submission" date="2013-02" db="EMBL/GenBank/DDBJ databases">
        <title>The complete genome sequence of Corynebacterium vitaeruminis DSM 20294.</title>
        <authorList>
            <person name="Ruckert C."/>
            <person name="Albersmeier A."/>
            <person name="Kalinowski J."/>
        </authorList>
    </citation>
    <scope>NUCLEOTIDE SEQUENCE [LARGE SCALE GENOMIC DNA]</scope>
    <source>
        <strain evidence="4">ATCC 10234</strain>
    </source>
</reference>
<dbReference type="RefSeq" id="WP_025252505.1">
    <property type="nucleotide sequence ID" value="NZ_CP004353.1"/>
</dbReference>
<dbReference type="STRING" id="1224164.B843_05425"/>
<evidence type="ECO:0000313" key="4">
    <source>
        <dbReference type="Proteomes" id="UP000019222"/>
    </source>
</evidence>
<gene>
    <name evidence="3" type="ORF">B843_05425</name>
</gene>
<dbReference type="eggNOG" id="ENOG5030TK4">
    <property type="taxonomic scope" value="Bacteria"/>
</dbReference>
<name>W5Y0S4_9CORY</name>
<evidence type="ECO:0000313" key="3">
    <source>
        <dbReference type="EMBL" id="AHI22470.1"/>
    </source>
</evidence>
<dbReference type="EMBL" id="CP004353">
    <property type="protein sequence ID" value="AHI22470.1"/>
    <property type="molecule type" value="Genomic_DNA"/>
</dbReference>
<evidence type="ECO:0000256" key="2">
    <source>
        <dbReference type="SAM" id="SignalP"/>
    </source>
</evidence>
<accession>W5Y0S4</accession>
<keyword evidence="2" id="KW-0732">Signal</keyword>
<feature type="region of interest" description="Disordered" evidence="1">
    <location>
        <begin position="200"/>
        <end position="221"/>
    </location>
</feature>